<dbReference type="Pfam" id="PF08706">
    <property type="entry name" value="D5_N"/>
    <property type="match status" value="1"/>
</dbReference>
<dbReference type="GO" id="GO:0016787">
    <property type="term" value="F:hydrolase activity"/>
    <property type="evidence" value="ECO:0007669"/>
    <property type="project" value="UniProtKB-KW"/>
</dbReference>
<feature type="region of interest" description="Disordered" evidence="4">
    <location>
        <begin position="433"/>
        <end position="465"/>
    </location>
</feature>
<dbReference type="PROSITE" id="PS51206">
    <property type="entry name" value="SF3_HELICASE_1"/>
    <property type="match status" value="1"/>
</dbReference>
<dbReference type="InterPro" id="IPR014818">
    <property type="entry name" value="Phage/plasmid_primase_P4_C"/>
</dbReference>
<dbReference type="SMART" id="SM00885">
    <property type="entry name" value="D5_N"/>
    <property type="match status" value="1"/>
</dbReference>
<dbReference type="Pfam" id="PF09250">
    <property type="entry name" value="Prim-Pol"/>
    <property type="match status" value="1"/>
</dbReference>
<organism evidence="6 7">
    <name type="scientific">Klebsormidium nitens</name>
    <name type="common">Green alga</name>
    <name type="synonym">Ulothrix nitens</name>
    <dbReference type="NCBI Taxonomy" id="105231"/>
    <lineage>
        <taxon>Eukaryota</taxon>
        <taxon>Viridiplantae</taxon>
        <taxon>Streptophyta</taxon>
        <taxon>Klebsormidiophyceae</taxon>
        <taxon>Klebsormidiales</taxon>
        <taxon>Klebsormidiaceae</taxon>
        <taxon>Klebsormidium</taxon>
    </lineage>
</organism>
<protein>
    <recommendedName>
        <fullName evidence="5">SF3 helicase domain-containing protein</fullName>
    </recommendedName>
</protein>
<dbReference type="SMART" id="SM00943">
    <property type="entry name" value="Prim-Pol"/>
    <property type="match status" value="1"/>
</dbReference>
<feature type="compositionally biased region" description="Pro residues" evidence="4">
    <location>
        <begin position="453"/>
        <end position="465"/>
    </location>
</feature>
<feature type="compositionally biased region" description="Acidic residues" evidence="4">
    <location>
        <begin position="164"/>
        <end position="177"/>
    </location>
</feature>
<feature type="compositionally biased region" description="Acidic residues" evidence="4">
    <location>
        <begin position="20"/>
        <end position="42"/>
    </location>
</feature>
<dbReference type="InterPro" id="IPR027417">
    <property type="entry name" value="P-loop_NTPase"/>
</dbReference>
<evidence type="ECO:0000256" key="1">
    <source>
        <dbReference type="ARBA" id="ARBA00022741"/>
    </source>
</evidence>
<dbReference type="Gene3D" id="3.40.50.300">
    <property type="entry name" value="P-loop containing nucleotide triphosphate hydrolases"/>
    <property type="match status" value="1"/>
</dbReference>
<gene>
    <name evidence="6" type="ORF">KFL_008050040</name>
</gene>
<dbReference type="PANTHER" id="PTHR35372:SF2">
    <property type="entry name" value="SF3 HELICASE DOMAIN-CONTAINING PROTEIN"/>
    <property type="match status" value="1"/>
</dbReference>
<evidence type="ECO:0000256" key="4">
    <source>
        <dbReference type="SAM" id="MobiDB-lite"/>
    </source>
</evidence>
<dbReference type="NCBIfam" id="TIGR01613">
    <property type="entry name" value="primase_Cterm"/>
    <property type="match status" value="1"/>
</dbReference>
<evidence type="ECO:0000259" key="5">
    <source>
        <dbReference type="PROSITE" id="PS51206"/>
    </source>
</evidence>
<dbReference type="AlphaFoldDB" id="A0A1Y1IN63"/>
<keyword evidence="2" id="KW-0378">Hydrolase</keyword>
<accession>A0A1Y1IN63</accession>
<evidence type="ECO:0000313" key="6">
    <source>
        <dbReference type="EMBL" id="GAQ91552.1"/>
    </source>
</evidence>
<sequence>MSDRTNMESREGDSEHMEDSQMEENDNTSIESDSDGEDIEDAEFNREEESSDEETSQDRQFLDDSSQPPIAPVSECARMDAELGQSDTESPDRFQGGRKRTKRIDDSDDSAEPPPLRTSRLRVTLPSDSSSSSDEDVQEAGEATESSPEVGDRSATSSEWGDRPDDDDPTWDWDDEGDSEELREFFGVCRIDLGFELNRTESQQRPSPSIEDSVPAIDPVLAAASAPAIDPVLAAAHHFHSLGVVTVTHDLFEKKFPNGQVRKQPCNWGSESKPWKEANLGNCLQEFAKSGRNSIAIITEQSDIYALDVDDKDGGFEALEQMLEEHGGFLEDTPRVLTGNGGVHILFSLSLSEKAGLCNSGNKAKIRYKGKAVGIDVRGRGGMLYTAPSSYTGLDGTLRCYKWDHEILPDRSNLRAAPDWLICILNGSDGPPSGSAAVRQDENGARGSQAVPFGPPRPVEGPQPTPPAAVLERVKACVAATGDTASSFDRLKMGDSGPMYVFRVAGPRCCPYGNHHNGSNNFSVLVRKKDLLYYCNSSECQGVRPLLKIGELTRSEAVIEARPGLSVLMTLRFDGESWWYWNGRRFVRDEKSAFYVKNVLINQLRTVYARVRDEWKASIERNTDEKEQEALMEQLKRLRTYNNSRKITSTLELLRGELVDFDFAQQLDADPDILNVKNGVLLLRTGELDVHRPQYMCSKIAETDFMGMEFPTPRMDAFIGDIFNHDAELVDYVRKLFGYALNGHTREEVFVLLLGKGGNGKGALKEMLQAVAGDYYGTMSKDAVVTAPGQRAPSKNAPTNYLYELMGKRLAITDETAEGEQVDLGLVLAVTEGGSIKARCLYINNVEFVVTHTPFVQTNYPPVISATAILDNVERRLRAIPFPNTYVRANAFDPTNATHRLRDDNLKGRMKEEESRRQILTWLARGSVEWYASAEGLGSPPKAVKDATDEYLREADKFQLFIDQHCEVGEGLSTLQAEFAACYAQYSTERISYEELRRRMDTKGFKRAKNNDSPRQFYYPRIRCSYTT</sequence>
<reference evidence="6 7" key="1">
    <citation type="journal article" date="2014" name="Nat. Commun.">
        <title>Klebsormidium flaccidum genome reveals primary factors for plant terrestrial adaptation.</title>
        <authorList>
            <person name="Hori K."/>
            <person name="Maruyama F."/>
            <person name="Fujisawa T."/>
            <person name="Togashi T."/>
            <person name="Yamamoto N."/>
            <person name="Seo M."/>
            <person name="Sato S."/>
            <person name="Yamada T."/>
            <person name="Mori H."/>
            <person name="Tajima N."/>
            <person name="Moriyama T."/>
            <person name="Ikeuchi M."/>
            <person name="Watanabe M."/>
            <person name="Wada H."/>
            <person name="Kobayashi K."/>
            <person name="Saito M."/>
            <person name="Masuda T."/>
            <person name="Sasaki-Sekimoto Y."/>
            <person name="Mashiguchi K."/>
            <person name="Awai K."/>
            <person name="Shimojima M."/>
            <person name="Masuda S."/>
            <person name="Iwai M."/>
            <person name="Nobusawa T."/>
            <person name="Narise T."/>
            <person name="Kondo S."/>
            <person name="Saito H."/>
            <person name="Sato R."/>
            <person name="Murakawa M."/>
            <person name="Ihara Y."/>
            <person name="Oshima-Yamada Y."/>
            <person name="Ohtaka K."/>
            <person name="Satoh M."/>
            <person name="Sonobe K."/>
            <person name="Ishii M."/>
            <person name="Ohtani R."/>
            <person name="Kanamori-Sato M."/>
            <person name="Honoki R."/>
            <person name="Miyazaki D."/>
            <person name="Mochizuki H."/>
            <person name="Umetsu J."/>
            <person name="Higashi K."/>
            <person name="Shibata D."/>
            <person name="Kamiya Y."/>
            <person name="Sato N."/>
            <person name="Nakamura Y."/>
            <person name="Tabata S."/>
            <person name="Ida S."/>
            <person name="Kurokawa K."/>
            <person name="Ohta H."/>
        </authorList>
    </citation>
    <scope>NUCLEOTIDE SEQUENCE [LARGE SCALE GENOMIC DNA]</scope>
    <source>
        <strain evidence="6 7">NIES-2285</strain>
    </source>
</reference>
<dbReference type="EMBL" id="DF237754">
    <property type="protein sequence ID" value="GAQ91552.1"/>
    <property type="molecule type" value="Genomic_DNA"/>
</dbReference>
<dbReference type="InterPro" id="IPR014015">
    <property type="entry name" value="Helicase_SF3_DNA-vir"/>
</dbReference>
<dbReference type="Proteomes" id="UP000054558">
    <property type="component" value="Unassembled WGS sequence"/>
</dbReference>
<name>A0A1Y1IN63_KLENI</name>
<feature type="compositionally biased region" description="Basic and acidic residues" evidence="4">
    <location>
        <begin position="1"/>
        <end position="19"/>
    </location>
</feature>
<evidence type="ECO:0000313" key="7">
    <source>
        <dbReference type="Proteomes" id="UP000054558"/>
    </source>
</evidence>
<evidence type="ECO:0000256" key="2">
    <source>
        <dbReference type="ARBA" id="ARBA00022801"/>
    </source>
</evidence>
<evidence type="ECO:0000256" key="3">
    <source>
        <dbReference type="ARBA" id="ARBA00022840"/>
    </source>
</evidence>
<feature type="domain" description="SF3 helicase" evidence="5">
    <location>
        <begin position="728"/>
        <end position="895"/>
    </location>
</feature>
<keyword evidence="7" id="KW-1185">Reference proteome</keyword>
<dbReference type="SUPFAM" id="SSF56747">
    <property type="entry name" value="Prim-pol domain"/>
    <property type="match status" value="1"/>
</dbReference>
<proteinExistence type="predicted"/>
<dbReference type="InterPro" id="IPR006500">
    <property type="entry name" value="Helicase_put_C_phage/plasmid"/>
</dbReference>
<dbReference type="GO" id="GO:0005524">
    <property type="term" value="F:ATP binding"/>
    <property type="evidence" value="ECO:0007669"/>
    <property type="project" value="UniProtKB-KW"/>
</dbReference>
<dbReference type="InterPro" id="IPR015330">
    <property type="entry name" value="DNA_primase/pol_bifunc_N"/>
</dbReference>
<dbReference type="OrthoDB" id="2375545at2759"/>
<dbReference type="InterPro" id="IPR051620">
    <property type="entry name" value="ORF904-like_C"/>
</dbReference>
<keyword evidence="3" id="KW-0067">ATP-binding</keyword>
<feature type="region of interest" description="Disordered" evidence="4">
    <location>
        <begin position="1"/>
        <end position="177"/>
    </location>
</feature>
<dbReference type="PANTHER" id="PTHR35372">
    <property type="entry name" value="ATP BINDING PROTEIN-RELATED"/>
    <property type="match status" value="1"/>
</dbReference>
<keyword evidence="1" id="KW-0547">Nucleotide-binding</keyword>